<dbReference type="GO" id="GO:0005886">
    <property type="term" value="C:plasma membrane"/>
    <property type="evidence" value="ECO:0007669"/>
    <property type="project" value="TreeGrafter"/>
</dbReference>
<dbReference type="SMART" id="SM00409">
    <property type="entry name" value="IG"/>
    <property type="match status" value="2"/>
</dbReference>
<dbReference type="EMBL" id="BTSY01000007">
    <property type="protein sequence ID" value="GMT35588.1"/>
    <property type="molecule type" value="Genomic_DNA"/>
</dbReference>
<name>A0AAV5WXZ3_9BILA</name>
<dbReference type="InterPro" id="IPR003598">
    <property type="entry name" value="Ig_sub2"/>
</dbReference>
<evidence type="ECO:0000313" key="8">
    <source>
        <dbReference type="EMBL" id="GMT35588.1"/>
    </source>
</evidence>
<feature type="domain" description="Ig-like" evidence="7">
    <location>
        <begin position="45"/>
        <end position="149"/>
    </location>
</feature>
<comment type="subcellular location">
    <subcellularLocation>
        <location evidence="1">Membrane</location>
        <topology evidence="1">Single-pass type I membrane protein</topology>
    </subcellularLocation>
</comment>
<protein>
    <recommendedName>
        <fullName evidence="7">Ig-like domain-containing protein</fullName>
    </recommendedName>
</protein>
<dbReference type="Proteomes" id="UP001432322">
    <property type="component" value="Unassembled WGS sequence"/>
</dbReference>
<dbReference type="InterPro" id="IPR013783">
    <property type="entry name" value="Ig-like_fold"/>
</dbReference>
<feature type="chain" id="PRO_5043517962" description="Ig-like domain-containing protein" evidence="6">
    <location>
        <begin position="19"/>
        <end position="264"/>
    </location>
</feature>
<accession>A0AAV5WXZ3</accession>
<dbReference type="SUPFAM" id="SSF48726">
    <property type="entry name" value="Immunoglobulin"/>
    <property type="match status" value="2"/>
</dbReference>
<dbReference type="InterPro" id="IPR036179">
    <property type="entry name" value="Ig-like_dom_sf"/>
</dbReference>
<gene>
    <name evidence="8" type="ORF">PFISCL1PPCAC_26885</name>
</gene>
<dbReference type="GO" id="GO:0098609">
    <property type="term" value="P:cell-cell adhesion"/>
    <property type="evidence" value="ECO:0007669"/>
    <property type="project" value="TreeGrafter"/>
</dbReference>
<keyword evidence="2" id="KW-0472">Membrane</keyword>
<organism evidence="8 9">
    <name type="scientific">Pristionchus fissidentatus</name>
    <dbReference type="NCBI Taxonomy" id="1538716"/>
    <lineage>
        <taxon>Eukaryota</taxon>
        <taxon>Metazoa</taxon>
        <taxon>Ecdysozoa</taxon>
        <taxon>Nematoda</taxon>
        <taxon>Chromadorea</taxon>
        <taxon>Rhabditida</taxon>
        <taxon>Rhabditina</taxon>
        <taxon>Diplogasteromorpha</taxon>
        <taxon>Diplogasteroidea</taxon>
        <taxon>Neodiplogasteridae</taxon>
        <taxon>Pristionchus</taxon>
    </lineage>
</organism>
<dbReference type="Pfam" id="PF13927">
    <property type="entry name" value="Ig_3"/>
    <property type="match status" value="2"/>
</dbReference>
<sequence length="264" mass="29586">MMMRVCLLISTLALLSQSRFLLPSIQKDVEADVKVLDTALLVDAPSLSFTQQSNLTDTRFKSGEPLHFYCEAVGTPMVNVYWTLNGRIVQGHRRRSNLERLRNEQKVMIGQNVVGSRLELECIDERMTGTLSCVADNGFEIKKNSVQISTTGSSSCPRMRPSRPQIATWTKSRIEEIGNSVVFQCRKASAGVEIRWENEEGKELKREDGFMVLPNGDLLIASVQWEHLGSYFCIASNGVEETRTETFIFPTDKDAPAPEGNGDY</sequence>
<feature type="domain" description="Ig-like" evidence="7">
    <location>
        <begin position="164"/>
        <end position="246"/>
    </location>
</feature>
<dbReference type="InterPro" id="IPR007110">
    <property type="entry name" value="Ig-like_dom"/>
</dbReference>
<evidence type="ECO:0000259" key="7">
    <source>
        <dbReference type="PROSITE" id="PS50835"/>
    </source>
</evidence>
<dbReference type="SMART" id="SM00408">
    <property type="entry name" value="IGc2"/>
    <property type="match status" value="2"/>
</dbReference>
<keyword evidence="6" id="KW-0732">Signal</keyword>
<feature type="non-terminal residue" evidence="8">
    <location>
        <position position="264"/>
    </location>
</feature>
<dbReference type="GO" id="GO:0050839">
    <property type="term" value="F:cell adhesion molecule binding"/>
    <property type="evidence" value="ECO:0007669"/>
    <property type="project" value="TreeGrafter"/>
</dbReference>
<dbReference type="AlphaFoldDB" id="A0AAV5WXZ3"/>
<keyword evidence="3" id="KW-1015">Disulfide bond</keyword>
<dbReference type="InterPro" id="IPR051275">
    <property type="entry name" value="Cell_adhesion_signaling"/>
</dbReference>
<evidence type="ECO:0000256" key="4">
    <source>
        <dbReference type="ARBA" id="ARBA00023180"/>
    </source>
</evidence>
<feature type="signal peptide" evidence="6">
    <location>
        <begin position="1"/>
        <end position="18"/>
    </location>
</feature>
<keyword evidence="9" id="KW-1185">Reference proteome</keyword>
<evidence type="ECO:0000256" key="1">
    <source>
        <dbReference type="ARBA" id="ARBA00004479"/>
    </source>
</evidence>
<reference evidence="8" key="1">
    <citation type="submission" date="2023-10" db="EMBL/GenBank/DDBJ databases">
        <title>Genome assembly of Pristionchus species.</title>
        <authorList>
            <person name="Yoshida K."/>
            <person name="Sommer R.J."/>
        </authorList>
    </citation>
    <scope>NUCLEOTIDE SEQUENCE</scope>
    <source>
        <strain evidence="8">RS5133</strain>
    </source>
</reference>
<dbReference type="FunFam" id="2.60.40.10:FF:002402">
    <property type="entry name" value="Zwei Ig domain protein zig-4"/>
    <property type="match status" value="1"/>
</dbReference>
<dbReference type="Gene3D" id="2.60.40.10">
    <property type="entry name" value="Immunoglobulins"/>
    <property type="match status" value="2"/>
</dbReference>
<keyword evidence="5" id="KW-0393">Immunoglobulin domain</keyword>
<dbReference type="InterPro" id="IPR003599">
    <property type="entry name" value="Ig_sub"/>
</dbReference>
<dbReference type="PANTHER" id="PTHR11640:SF31">
    <property type="entry name" value="IRREGULAR CHIASM C-ROUGHEST PROTEIN-RELATED"/>
    <property type="match status" value="1"/>
</dbReference>
<evidence type="ECO:0000256" key="6">
    <source>
        <dbReference type="SAM" id="SignalP"/>
    </source>
</evidence>
<dbReference type="PROSITE" id="PS50835">
    <property type="entry name" value="IG_LIKE"/>
    <property type="match status" value="2"/>
</dbReference>
<keyword evidence="4" id="KW-0325">Glycoprotein</keyword>
<proteinExistence type="predicted"/>
<dbReference type="CDD" id="cd00096">
    <property type="entry name" value="Ig"/>
    <property type="match status" value="1"/>
</dbReference>
<comment type="caution">
    <text evidence="8">The sequence shown here is derived from an EMBL/GenBank/DDBJ whole genome shotgun (WGS) entry which is preliminary data.</text>
</comment>
<evidence type="ECO:0000313" key="9">
    <source>
        <dbReference type="Proteomes" id="UP001432322"/>
    </source>
</evidence>
<evidence type="ECO:0000256" key="5">
    <source>
        <dbReference type="ARBA" id="ARBA00023319"/>
    </source>
</evidence>
<dbReference type="GO" id="GO:0005911">
    <property type="term" value="C:cell-cell junction"/>
    <property type="evidence" value="ECO:0007669"/>
    <property type="project" value="TreeGrafter"/>
</dbReference>
<evidence type="ECO:0000256" key="2">
    <source>
        <dbReference type="ARBA" id="ARBA00023136"/>
    </source>
</evidence>
<evidence type="ECO:0000256" key="3">
    <source>
        <dbReference type="ARBA" id="ARBA00023157"/>
    </source>
</evidence>
<dbReference type="PANTHER" id="PTHR11640">
    <property type="entry name" value="NEPHRIN"/>
    <property type="match status" value="1"/>
</dbReference>